<reference evidence="1 2" key="1">
    <citation type="submission" date="2015-01" db="EMBL/GenBank/DDBJ databases">
        <title>The Genome Sequence of Exophiala xenobiotica CBS118157.</title>
        <authorList>
            <consortium name="The Broad Institute Genomics Platform"/>
            <person name="Cuomo C."/>
            <person name="de Hoog S."/>
            <person name="Gorbushina A."/>
            <person name="Stielow B."/>
            <person name="Teixiera M."/>
            <person name="Abouelleil A."/>
            <person name="Chapman S.B."/>
            <person name="Priest M."/>
            <person name="Young S.K."/>
            <person name="Wortman J."/>
            <person name="Nusbaum C."/>
            <person name="Birren B."/>
        </authorList>
    </citation>
    <scope>NUCLEOTIDE SEQUENCE [LARGE SCALE GENOMIC DNA]</scope>
    <source>
        <strain evidence="1 2">CBS 118157</strain>
    </source>
</reference>
<organism evidence="1 2">
    <name type="scientific">Exophiala xenobiotica</name>
    <dbReference type="NCBI Taxonomy" id="348802"/>
    <lineage>
        <taxon>Eukaryota</taxon>
        <taxon>Fungi</taxon>
        <taxon>Dikarya</taxon>
        <taxon>Ascomycota</taxon>
        <taxon>Pezizomycotina</taxon>
        <taxon>Eurotiomycetes</taxon>
        <taxon>Chaetothyriomycetidae</taxon>
        <taxon>Chaetothyriales</taxon>
        <taxon>Herpotrichiellaceae</taxon>
        <taxon>Exophiala</taxon>
    </lineage>
</organism>
<dbReference type="HOGENOM" id="CLU_1288913_0_0_1"/>
<gene>
    <name evidence="1" type="ORF">PV05_04276</name>
</gene>
<proteinExistence type="predicted"/>
<protein>
    <submittedName>
        <fullName evidence="1">Uncharacterized protein</fullName>
    </submittedName>
</protein>
<dbReference type="AlphaFoldDB" id="A0A0D2ELM2"/>
<dbReference type="Proteomes" id="UP000054342">
    <property type="component" value="Unassembled WGS sequence"/>
</dbReference>
<evidence type="ECO:0000313" key="1">
    <source>
        <dbReference type="EMBL" id="KIW55545.1"/>
    </source>
</evidence>
<keyword evidence="2" id="KW-1185">Reference proteome</keyword>
<name>A0A0D2ELM2_9EURO</name>
<dbReference type="OrthoDB" id="4146887at2759"/>
<accession>A0A0D2ELM2</accession>
<evidence type="ECO:0000313" key="2">
    <source>
        <dbReference type="Proteomes" id="UP000054342"/>
    </source>
</evidence>
<dbReference type="GeneID" id="25326184"/>
<sequence>MTKYSLPKQGISREVLETDLPIYLGRDARVLESHQDRYVIEASQPPPSATATVEPTETDSIPLAAAVLCLVIIRQGMTLMGQCLPMRMLHQRLRFLRDLSCRKGTAPTAVRRWSQSLALQVLPSEVLPGRTVEAIRTPPAIRVPDVPQMRWHLWTNGFELGLTLSRANRANMESTASSVAAGIPTTTEIYLYRGETINRLAPTKTEEGKVEQRY</sequence>
<dbReference type="RefSeq" id="XP_013316129.1">
    <property type="nucleotide sequence ID" value="XM_013460675.1"/>
</dbReference>
<dbReference type="EMBL" id="KN847319">
    <property type="protein sequence ID" value="KIW55545.1"/>
    <property type="molecule type" value="Genomic_DNA"/>
</dbReference>